<dbReference type="RefSeq" id="XP_043007889.1">
    <property type="nucleotide sequence ID" value="XM_043155421.1"/>
</dbReference>
<dbReference type="GeneID" id="66079531"/>
<name>A0A9P7RX43_9AGAR</name>
<dbReference type="AlphaFoldDB" id="A0A9P7RX43"/>
<evidence type="ECO:0000313" key="1">
    <source>
        <dbReference type="EMBL" id="KAG7091419.1"/>
    </source>
</evidence>
<accession>A0A9P7RX43</accession>
<organism evidence="1 2">
    <name type="scientific">Marasmius oreades</name>
    <name type="common">fairy-ring Marasmius</name>
    <dbReference type="NCBI Taxonomy" id="181124"/>
    <lineage>
        <taxon>Eukaryota</taxon>
        <taxon>Fungi</taxon>
        <taxon>Dikarya</taxon>
        <taxon>Basidiomycota</taxon>
        <taxon>Agaricomycotina</taxon>
        <taxon>Agaricomycetes</taxon>
        <taxon>Agaricomycetidae</taxon>
        <taxon>Agaricales</taxon>
        <taxon>Marasmiineae</taxon>
        <taxon>Marasmiaceae</taxon>
        <taxon>Marasmius</taxon>
    </lineage>
</organism>
<dbReference type="OrthoDB" id="3253976at2759"/>
<proteinExistence type="predicted"/>
<dbReference type="KEGG" id="more:E1B28_010455"/>
<sequence length="133" mass="15415">MANYKRFARPVRDWSSYELEAYNITVAFRTPDKFFPTPDPSLDLVDPAILTSPSHDINNPALSDVAAEYLSYLRLTRCMQDSFVIDFAAETLKLLGYNERCTTVSTILFRDMQHFQVPLPHTTYRIKNLTRVF</sequence>
<evidence type="ECO:0000313" key="2">
    <source>
        <dbReference type="Proteomes" id="UP001049176"/>
    </source>
</evidence>
<dbReference type="Proteomes" id="UP001049176">
    <property type="component" value="Chromosome 6"/>
</dbReference>
<gene>
    <name evidence="1" type="ORF">E1B28_010455</name>
</gene>
<keyword evidence="2" id="KW-1185">Reference proteome</keyword>
<comment type="caution">
    <text evidence="1">The sequence shown here is derived from an EMBL/GenBank/DDBJ whole genome shotgun (WGS) entry which is preliminary data.</text>
</comment>
<dbReference type="EMBL" id="CM032186">
    <property type="protein sequence ID" value="KAG7091419.1"/>
    <property type="molecule type" value="Genomic_DNA"/>
</dbReference>
<protein>
    <submittedName>
        <fullName evidence="1">Uncharacterized protein</fullName>
    </submittedName>
</protein>
<reference evidence="1" key="1">
    <citation type="journal article" date="2021" name="Genome Biol. Evol.">
        <title>The assembled and annotated genome of the fairy-ring fungus Marasmius oreades.</title>
        <authorList>
            <person name="Hiltunen M."/>
            <person name="Ament-Velasquez S.L."/>
            <person name="Johannesson H."/>
        </authorList>
    </citation>
    <scope>NUCLEOTIDE SEQUENCE</scope>
    <source>
        <strain evidence="1">03SP1</strain>
    </source>
</reference>